<dbReference type="Gene3D" id="3.40.50.2020">
    <property type="match status" value="1"/>
</dbReference>
<proteinExistence type="predicted"/>
<keyword evidence="2" id="KW-0808">Transferase</keyword>
<dbReference type="EMBL" id="RCOR01000042">
    <property type="protein sequence ID" value="RSN67737.1"/>
    <property type="molecule type" value="Genomic_DNA"/>
</dbReference>
<feature type="domain" description="Phosphoribosyltransferase" evidence="1">
    <location>
        <begin position="47"/>
        <end position="161"/>
    </location>
</feature>
<name>A0A429G1N4_9CREN</name>
<dbReference type="PANTHER" id="PTHR43218">
    <property type="entry name" value="PHOSPHORIBOSYLTRANSFERASE-RELATED"/>
    <property type="match status" value="1"/>
</dbReference>
<accession>A0A429G1N4</accession>
<protein>
    <submittedName>
        <fullName evidence="2">Phosphoribosyltransferase</fullName>
    </submittedName>
</protein>
<organism evidence="2 3">
    <name type="scientific">Candidatus Korarchaeum cryptofilum</name>
    <dbReference type="NCBI Taxonomy" id="498846"/>
    <lineage>
        <taxon>Archaea</taxon>
        <taxon>Thermoproteota</taxon>
        <taxon>Candidatus Korarchaeia</taxon>
        <taxon>Candidatus Korarchaeales</taxon>
        <taxon>Candidatus Korarchaeaceae</taxon>
        <taxon>Candidatus Korarchaeum</taxon>
    </lineage>
</organism>
<dbReference type="InterPro" id="IPR000836">
    <property type="entry name" value="PRTase_dom"/>
</dbReference>
<gene>
    <name evidence="2" type="ORF">D9Q81_08055</name>
</gene>
<dbReference type="RefSeq" id="WP_125742616.1">
    <property type="nucleotide sequence ID" value="NZ_RCOR01000042.1"/>
</dbReference>
<sequence>MNKRVLEYRGQKSHTINIGGVVRELPVIQVSEDLWIASNADLILGDMEFIQATAELMHDKVKRYDPEILVTPEAKAIAFAYELAKRLGHKRLVIARKSVKAYMTDYLIEECSSITTKAKQVLILVKEDVDRVRGKRVCIIDDVVSTGGTITALERLIERAEGIIACKAAIWIEGPWYEGDLIYLDELPVFKRVERT</sequence>
<evidence type="ECO:0000313" key="3">
    <source>
        <dbReference type="Proteomes" id="UP000278149"/>
    </source>
</evidence>
<evidence type="ECO:0000259" key="1">
    <source>
        <dbReference type="Pfam" id="PF00156"/>
    </source>
</evidence>
<dbReference type="SUPFAM" id="SSF53271">
    <property type="entry name" value="PRTase-like"/>
    <property type="match status" value="1"/>
</dbReference>
<dbReference type="InterPro" id="IPR029057">
    <property type="entry name" value="PRTase-like"/>
</dbReference>
<dbReference type="Pfam" id="PF00156">
    <property type="entry name" value="Pribosyltran"/>
    <property type="match status" value="1"/>
</dbReference>
<comment type="caution">
    <text evidence="2">The sequence shown here is derived from an EMBL/GenBank/DDBJ whole genome shotgun (WGS) entry which is preliminary data.</text>
</comment>
<dbReference type="GO" id="GO:0016757">
    <property type="term" value="F:glycosyltransferase activity"/>
    <property type="evidence" value="ECO:0007669"/>
    <property type="project" value="UniProtKB-KW"/>
</dbReference>
<dbReference type="NCBIfam" id="NF005592">
    <property type="entry name" value="PRK07322.1"/>
    <property type="match status" value="1"/>
</dbReference>
<dbReference type="Proteomes" id="UP000278149">
    <property type="component" value="Unassembled WGS sequence"/>
</dbReference>
<keyword evidence="2" id="KW-0328">Glycosyltransferase</keyword>
<evidence type="ECO:0000313" key="2">
    <source>
        <dbReference type="EMBL" id="RSN67737.1"/>
    </source>
</evidence>
<dbReference type="PANTHER" id="PTHR43218:SF1">
    <property type="entry name" value="PHOSPHORIBOSYLTRANSFERASE"/>
    <property type="match status" value="1"/>
</dbReference>
<dbReference type="CDD" id="cd06223">
    <property type="entry name" value="PRTases_typeI"/>
    <property type="match status" value="1"/>
</dbReference>
<dbReference type="AlphaFoldDB" id="A0A429G1N4"/>
<reference evidence="2 3" key="1">
    <citation type="submission" date="2018-10" db="EMBL/GenBank/DDBJ databases">
        <title>Co-occurring genomic capacity for anaerobic methane metabolism and dissimilatory sulfite reduction discovered in the Korarchaeota.</title>
        <authorList>
            <person name="Mckay L.J."/>
            <person name="Dlakic M."/>
            <person name="Fields M.W."/>
            <person name="Delmont T.O."/>
            <person name="Eren A.M."/>
            <person name="Jay Z.J."/>
            <person name="Klingelsmith K.B."/>
            <person name="Rusch D.B."/>
            <person name="Inskeep W.P."/>
        </authorList>
    </citation>
    <scope>NUCLEOTIDE SEQUENCE [LARGE SCALE GENOMIC DNA]</scope>
    <source>
        <strain evidence="2 3">WS</strain>
    </source>
</reference>